<evidence type="ECO:0000259" key="4">
    <source>
        <dbReference type="PROSITE" id="PS01124"/>
    </source>
</evidence>
<evidence type="ECO:0000313" key="6">
    <source>
        <dbReference type="Proteomes" id="UP000295636"/>
    </source>
</evidence>
<dbReference type="Pfam" id="PF02311">
    <property type="entry name" value="AraC_binding"/>
    <property type="match status" value="1"/>
</dbReference>
<dbReference type="SUPFAM" id="SSF51182">
    <property type="entry name" value="RmlC-like cupins"/>
    <property type="match status" value="1"/>
</dbReference>
<dbReference type="SUPFAM" id="SSF46689">
    <property type="entry name" value="Homeodomain-like"/>
    <property type="match status" value="2"/>
</dbReference>
<dbReference type="Pfam" id="PF12833">
    <property type="entry name" value="HTH_18"/>
    <property type="match status" value="1"/>
</dbReference>
<keyword evidence="1" id="KW-0805">Transcription regulation</keyword>
<dbReference type="PRINTS" id="PR00032">
    <property type="entry name" value="HTHARAC"/>
</dbReference>
<dbReference type="Gene3D" id="1.10.10.60">
    <property type="entry name" value="Homeodomain-like"/>
    <property type="match status" value="2"/>
</dbReference>
<evidence type="ECO:0000256" key="3">
    <source>
        <dbReference type="ARBA" id="ARBA00023163"/>
    </source>
</evidence>
<keyword evidence="3" id="KW-0804">Transcription</keyword>
<dbReference type="InterPro" id="IPR020449">
    <property type="entry name" value="Tscrpt_reg_AraC-type_HTH"/>
</dbReference>
<name>A0A4R5KCJ3_9BACL</name>
<dbReference type="PROSITE" id="PS00041">
    <property type="entry name" value="HTH_ARAC_FAMILY_1"/>
    <property type="match status" value="1"/>
</dbReference>
<dbReference type="PROSITE" id="PS01124">
    <property type="entry name" value="HTH_ARAC_FAMILY_2"/>
    <property type="match status" value="1"/>
</dbReference>
<dbReference type="OrthoDB" id="345425at2"/>
<dbReference type="SMART" id="SM00342">
    <property type="entry name" value="HTH_ARAC"/>
    <property type="match status" value="1"/>
</dbReference>
<reference evidence="5 6" key="1">
    <citation type="submission" date="2019-03" db="EMBL/GenBank/DDBJ databases">
        <title>This is whole genome sequence of Paenibacillus sp MS74 strain.</title>
        <authorList>
            <person name="Trinh H.N."/>
        </authorList>
    </citation>
    <scope>NUCLEOTIDE SEQUENCE [LARGE SCALE GENOMIC DNA]</scope>
    <source>
        <strain evidence="5 6">MS74</strain>
    </source>
</reference>
<dbReference type="InterPro" id="IPR009057">
    <property type="entry name" value="Homeodomain-like_sf"/>
</dbReference>
<dbReference type="InterPro" id="IPR014710">
    <property type="entry name" value="RmlC-like_jellyroll"/>
</dbReference>
<protein>
    <submittedName>
        <fullName evidence="5">AraC family transcriptional regulator</fullName>
    </submittedName>
</protein>
<dbReference type="InterPro" id="IPR018060">
    <property type="entry name" value="HTH_AraC"/>
</dbReference>
<dbReference type="GO" id="GO:0003700">
    <property type="term" value="F:DNA-binding transcription factor activity"/>
    <property type="evidence" value="ECO:0007669"/>
    <property type="project" value="InterPro"/>
</dbReference>
<dbReference type="EMBL" id="SMRT01000020">
    <property type="protein sequence ID" value="TDF92572.1"/>
    <property type="molecule type" value="Genomic_DNA"/>
</dbReference>
<evidence type="ECO:0000256" key="2">
    <source>
        <dbReference type="ARBA" id="ARBA00023125"/>
    </source>
</evidence>
<dbReference type="InterPro" id="IPR011051">
    <property type="entry name" value="RmlC_Cupin_sf"/>
</dbReference>
<gene>
    <name evidence="5" type="ORF">E1757_29770</name>
</gene>
<dbReference type="Proteomes" id="UP000295636">
    <property type="component" value="Unassembled WGS sequence"/>
</dbReference>
<comment type="caution">
    <text evidence="5">The sequence shown here is derived from an EMBL/GenBank/DDBJ whole genome shotgun (WGS) entry which is preliminary data.</text>
</comment>
<keyword evidence="2" id="KW-0238">DNA-binding</keyword>
<dbReference type="AlphaFoldDB" id="A0A4R5KCJ3"/>
<dbReference type="PANTHER" id="PTHR43280">
    <property type="entry name" value="ARAC-FAMILY TRANSCRIPTIONAL REGULATOR"/>
    <property type="match status" value="1"/>
</dbReference>
<organism evidence="5 6">
    <name type="scientific">Paenibacillus piri</name>
    <dbReference type="NCBI Taxonomy" id="2547395"/>
    <lineage>
        <taxon>Bacteria</taxon>
        <taxon>Bacillati</taxon>
        <taxon>Bacillota</taxon>
        <taxon>Bacilli</taxon>
        <taxon>Bacillales</taxon>
        <taxon>Paenibacillaceae</taxon>
        <taxon>Paenibacillus</taxon>
    </lineage>
</organism>
<feature type="domain" description="HTH araC/xylS-type" evidence="4">
    <location>
        <begin position="213"/>
        <end position="311"/>
    </location>
</feature>
<dbReference type="Gene3D" id="2.60.120.10">
    <property type="entry name" value="Jelly Rolls"/>
    <property type="match status" value="1"/>
</dbReference>
<keyword evidence="6" id="KW-1185">Reference proteome</keyword>
<sequence>MRNLSGSTGKSPNSSLLSNSLRTAISSCFRRCRRTFGSGCCGDTAGENDQAWKGRLHMLELQTSYVKDLDSKWTISHLSSPYHLLVLITSGRLIYWVDGRTIPLQKGDVLFVPAGSVRSASAIEVHQRYATFFGVRGDDPVPLPILEKKQTFKLKIQNFPYFKQRFSLLNHHWLMKGAYLDTMCHAILLEMLGMVNYDLDAEEVGSKKMKLVKEMKNYILKHYNRPIKLQELSEYAGKTPNYISSIFKEVTGFTPIEYLHDVRISMAKDMMLSKGMSIREISEETGFCDQAYFNRVFRKLSGCSPTDFLSEQSG</sequence>
<proteinExistence type="predicted"/>
<evidence type="ECO:0000313" key="5">
    <source>
        <dbReference type="EMBL" id="TDF92572.1"/>
    </source>
</evidence>
<dbReference type="InterPro" id="IPR003313">
    <property type="entry name" value="AraC-bd"/>
</dbReference>
<dbReference type="GO" id="GO:0043565">
    <property type="term" value="F:sequence-specific DNA binding"/>
    <property type="evidence" value="ECO:0007669"/>
    <property type="project" value="InterPro"/>
</dbReference>
<dbReference type="PANTHER" id="PTHR43280:SF2">
    <property type="entry name" value="HTH-TYPE TRANSCRIPTIONAL REGULATOR EXSA"/>
    <property type="match status" value="1"/>
</dbReference>
<evidence type="ECO:0000256" key="1">
    <source>
        <dbReference type="ARBA" id="ARBA00023015"/>
    </source>
</evidence>
<dbReference type="InterPro" id="IPR018062">
    <property type="entry name" value="HTH_AraC-typ_CS"/>
</dbReference>
<accession>A0A4R5KCJ3</accession>